<dbReference type="Proteomes" id="UP001165190">
    <property type="component" value="Unassembled WGS sequence"/>
</dbReference>
<gene>
    <name evidence="1" type="ORF">HRI_003893400</name>
</gene>
<evidence type="ECO:0000313" key="2">
    <source>
        <dbReference type="Proteomes" id="UP001165190"/>
    </source>
</evidence>
<reference evidence="1" key="1">
    <citation type="submission" date="2023-05" db="EMBL/GenBank/DDBJ databases">
        <title>Genome and transcriptome analyses reveal genes involved in the formation of fine ridges on petal epidermal cells in Hibiscus trionum.</title>
        <authorList>
            <person name="Koshimizu S."/>
            <person name="Masuda S."/>
            <person name="Ishii T."/>
            <person name="Shirasu K."/>
            <person name="Hoshino A."/>
            <person name="Arita M."/>
        </authorList>
    </citation>
    <scope>NUCLEOTIDE SEQUENCE</scope>
    <source>
        <strain evidence="1">Hamamatsu line</strain>
    </source>
</reference>
<organism evidence="1 2">
    <name type="scientific">Hibiscus trionum</name>
    <name type="common">Flower of an hour</name>
    <dbReference type="NCBI Taxonomy" id="183268"/>
    <lineage>
        <taxon>Eukaryota</taxon>
        <taxon>Viridiplantae</taxon>
        <taxon>Streptophyta</taxon>
        <taxon>Embryophyta</taxon>
        <taxon>Tracheophyta</taxon>
        <taxon>Spermatophyta</taxon>
        <taxon>Magnoliopsida</taxon>
        <taxon>eudicotyledons</taxon>
        <taxon>Gunneridae</taxon>
        <taxon>Pentapetalae</taxon>
        <taxon>rosids</taxon>
        <taxon>malvids</taxon>
        <taxon>Malvales</taxon>
        <taxon>Malvaceae</taxon>
        <taxon>Malvoideae</taxon>
        <taxon>Hibiscus</taxon>
    </lineage>
</organism>
<comment type="caution">
    <text evidence="1">The sequence shown here is derived from an EMBL/GenBank/DDBJ whole genome shotgun (WGS) entry which is preliminary data.</text>
</comment>
<dbReference type="EMBL" id="BSYR01000035">
    <property type="protein sequence ID" value="GMJ02242.1"/>
    <property type="molecule type" value="Genomic_DNA"/>
</dbReference>
<accession>A0A9W7ITW0</accession>
<evidence type="ECO:0000313" key="1">
    <source>
        <dbReference type="EMBL" id="GMJ02242.1"/>
    </source>
</evidence>
<dbReference type="AlphaFoldDB" id="A0A9W7ITW0"/>
<keyword evidence="2" id="KW-1185">Reference proteome</keyword>
<name>A0A9W7ITW0_HIBTR</name>
<proteinExistence type="predicted"/>
<protein>
    <submittedName>
        <fullName evidence="1">Uncharacterized protein</fullName>
    </submittedName>
</protein>
<sequence>MVEWVNHCSLKSSGKSRGIRLGLKSTTAHAQAPASIRHNLLHRLLWLPVGGVSPRLWLAISMTMTTWSSGGGPFFLEWPRGVVAMNGGETQLCTVAGINNRGI</sequence>